<evidence type="ECO:0000313" key="3">
    <source>
        <dbReference type="Proteomes" id="UP000294071"/>
    </source>
</evidence>
<dbReference type="OrthoDB" id="6620093at2"/>
<accession>A0A4Q2S3H7</accession>
<name>A0A4Q2S3H7_9ACTN</name>
<keyword evidence="3" id="KW-1185">Reference proteome</keyword>
<dbReference type="Pfam" id="PF06722">
    <property type="entry name" value="EryCIII-like_C"/>
    <property type="match status" value="1"/>
</dbReference>
<dbReference type="GO" id="GO:0008194">
    <property type="term" value="F:UDP-glycosyltransferase activity"/>
    <property type="evidence" value="ECO:0007669"/>
    <property type="project" value="InterPro"/>
</dbReference>
<dbReference type="CDD" id="cd03784">
    <property type="entry name" value="GT1_Gtf-like"/>
    <property type="match status" value="1"/>
</dbReference>
<protein>
    <submittedName>
        <fullName evidence="2">Glycosyltransferase</fullName>
    </submittedName>
</protein>
<organism evidence="2 3">
    <name type="scientific">Nocardioides oleivorans</name>
    <dbReference type="NCBI Taxonomy" id="273676"/>
    <lineage>
        <taxon>Bacteria</taxon>
        <taxon>Bacillati</taxon>
        <taxon>Actinomycetota</taxon>
        <taxon>Actinomycetes</taxon>
        <taxon>Propionibacteriales</taxon>
        <taxon>Nocardioidaceae</taxon>
        <taxon>Nocardioides</taxon>
    </lineage>
</organism>
<dbReference type="EMBL" id="SDWT01000001">
    <property type="protein sequence ID" value="RYB94985.1"/>
    <property type="molecule type" value="Genomic_DNA"/>
</dbReference>
<dbReference type="Proteomes" id="UP000294071">
    <property type="component" value="Unassembled WGS sequence"/>
</dbReference>
<gene>
    <name evidence="2" type="ORF">EUA93_11895</name>
</gene>
<dbReference type="SUPFAM" id="SSF53756">
    <property type="entry name" value="UDP-Glycosyltransferase/glycogen phosphorylase"/>
    <property type="match status" value="1"/>
</dbReference>
<dbReference type="InterPro" id="IPR050426">
    <property type="entry name" value="Glycosyltransferase_28"/>
</dbReference>
<dbReference type="RefSeq" id="WP_129400329.1">
    <property type="nucleotide sequence ID" value="NZ_SDWT01000001.1"/>
</dbReference>
<comment type="caution">
    <text evidence="2">The sequence shown here is derived from an EMBL/GenBank/DDBJ whole genome shotgun (WGS) entry which is preliminary data.</text>
</comment>
<reference evidence="2 3" key="1">
    <citation type="submission" date="2019-01" db="EMBL/GenBank/DDBJ databases">
        <title>Novel species of Nocardioides.</title>
        <authorList>
            <person name="Liu Q."/>
            <person name="Xin Y.-H."/>
        </authorList>
    </citation>
    <scope>NUCLEOTIDE SEQUENCE [LARGE SCALE GENOMIC DNA]</scope>
    <source>
        <strain evidence="2 3">CGMCC 4.6882</strain>
    </source>
</reference>
<evidence type="ECO:0000259" key="1">
    <source>
        <dbReference type="Pfam" id="PF06722"/>
    </source>
</evidence>
<dbReference type="GO" id="GO:0016758">
    <property type="term" value="F:hexosyltransferase activity"/>
    <property type="evidence" value="ECO:0007669"/>
    <property type="project" value="UniProtKB-ARBA"/>
</dbReference>
<evidence type="ECO:0000313" key="2">
    <source>
        <dbReference type="EMBL" id="RYB94985.1"/>
    </source>
</evidence>
<dbReference type="AlphaFoldDB" id="A0A4Q2S3H7"/>
<proteinExistence type="predicted"/>
<dbReference type="PANTHER" id="PTHR48050:SF13">
    <property type="entry name" value="STEROL 3-BETA-GLUCOSYLTRANSFERASE UGT80A2"/>
    <property type="match status" value="1"/>
</dbReference>
<dbReference type="GO" id="GO:0017000">
    <property type="term" value="P:antibiotic biosynthetic process"/>
    <property type="evidence" value="ECO:0007669"/>
    <property type="project" value="UniProtKB-ARBA"/>
</dbReference>
<keyword evidence="2" id="KW-0808">Transferase</keyword>
<dbReference type="InterPro" id="IPR010610">
    <property type="entry name" value="EryCIII-like_C"/>
</dbReference>
<dbReference type="InterPro" id="IPR002213">
    <property type="entry name" value="UDP_glucos_trans"/>
</dbReference>
<dbReference type="Gene3D" id="3.40.50.2000">
    <property type="entry name" value="Glycogen Phosphorylase B"/>
    <property type="match status" value="2"/>
</dbReference>
<dbReference type="PANTHER" id="PTHR48050">
    <property type="entry name" value="STEROL 3-BETA-GLUCOSYLTRANSFERASE"/>
    <property type="match status" value="1"/>
</dbReference>
<feature type="domain" description="Erythromycin biosynthesis protein CIII-like C-terminal" evidence="1">
    <location>
        <begin position="243"/>
        <end position="375"/>
    </location>
</feature>
<sequence length="380" mass="39477">MRLLVTFVGGLGHLAPLLPVARAARDAGHEVAIAGSGGLVPAIDEAGFRAFATSPLPHHDQVPAHQRREPLEVMDAAATEAEFARNFASRGARRMASAVPAVIEELRPDLVLRDETDLGTTIAAELLGVPVATHLVLASGLLVRPELVGPELDVVRAEHGLAPDPALSRLTSGLVLSDAPPGFRSPAAPLEVTPLHYRSTATPTLRGTRGRRAVYVTLGTIFNHGSGDLFDRILSGLHGRGVDVVATIGRRLDPADLGPQPSYVRVERFLPQHEVLPGVDLVVSHGGSGSLVASLAHGLPSVLLPLGADQPHNARRAAELGLATTLDAATATADDIGEQVTTSLDDVEMRTRCRVVAAEAAEAPGPEAAVAALEAAAARG</sequence>
<dbReference type="FunFam" id="3.40.50.2000:FF:000072">
    <property type="entry name" value="Glycosyl transferase"/>
    <property type="match status" value="1"/>
</dbReference>